<dbReference type="InterPro" id="IPR011009">
    <property type="entry name" value="Kinase-like_dom_sf"/>
</dbReference>
<evidence type="ECO:0000256" key="7">
    <source>
        <dbReference type="PROSITE-ProRule" id="PRU10141"/>
    </source>
</evidence>
<dbReference type="EC" id="2.7.11.1" evidence="1"/>
<feature type="domain" description="Protein kinase" evidence="8">
    <location>
        <begin position="12"/>
        <end position="277"/>
    </location>
</feature>
<protein>
    <recommendedName>
        <fullName evidence="1">non-specific serine/threonine protein kinase</fullName>
        <ecNumber evidence="1">2.7.11.1</ecNumber>
    </recommendedName>
</protein>
<keyword evidence="4 7" id="KW-0547">Nucleotide-binding</keyword>
<proteinExistence type="predicted"/>
<dbReference type="SUPFAM" id="SSF56112">
    <property type="entry name" value="Protein kinase-like (PK-like)"/>
    <property type="match status" value="1"/>
</dbReference>
<evidence type="ECO:0000256" key="3">
    <source>
        <dbReference type="ARBA" id="ARBA00022679"/>
    </source>
</evidence>
<evidence type="ECO:0000256" key="4">
    <source>
        <dbReference type="ARBA" id="ARBA00022741"/>
    </source>
</evidence>
<dbReference type="Pfam" id="PF00069">
    <property type="entry name" value="Pkinase"/>
    <property type="match status" value="1"/>
</dbReference>
<dbReference type="RefSeq" id="WP_119827332.1">
    <property type="nucleotide sequence ID" value="NZ_CP024957.1"/>
</dbReference>
<dbReference type="Proteomes" id="UP001058236">
    <property type="component" value="Chromosome"/>
</dbReference>
<name>A0ABY5F5H4_9ACTN</name>
<dbReference type="PROSITE" id="PS00107">
    <property type="entry name" value="PROTEIN_KINASE_ATP"/>
    <property type="match status" value="1"/>
</dbReference>
<evidence type="ECO:0000256" key="5">
    <source>
        <dbReference type="ARBA" id="ARBA00022777"/>
    </source>
</evidence>
<dbReference type="PROSITE" id="PS00108">
    <property type="entry name" value="PROTEIN_KINASE_ST"/>
    <property type="match status" value="1"/>
</dbReference>
<dbReference type="CDD" id="cd14014">
    <property type="entry name" value="STKc_PknB_like"/>
    <property type="match status" value="1"/>
</dbReference>
<accession>A0ABY5F5H4</accession>
<dbReference type="PROSITE" id="PS50011">
    <property type="entry name" value="PROTEIN_KINASE_DOM"/>
    <property type="match status" value="1"/>
</dbReference>
<evidence type="ECO:0000256" key="6">
    <source>
        <dbReference type="ARBA" id="ARBA00022840"/>
    </source>
</evidence>
<keyword evidence="5 9" id="KW-0418">Kinase</keyword>
<keyword evidence="6 7" id="KW-0067">ATP-binding</keyword>
<evidence type="ECO:0000256" key="1">
    <source>
        <dbReference type="ARBA" id="ARBA00012513"/>
    </source>
</evidence>
<dbReference type="InterPro" id="IPR000719">
    <property type="entry name" value="Prot_kinase_dom"/>
</dbReference>
<dbReference type="Gene3D" id="3.30.200.20">
    <property type="entry name" value="Phosphorylase Kinase, domain 1"/>
    <property type="match status" value="1"/>
</dbReference>
<evidence type="ECO:0000259" key="8">
    <source>
        <dbReference type="PROSITE" id="PS50011"/>
    </source>
</evidence>
<evidence type="ECO:0000256" key="2">
    <source>
        <dbReference type="ARBA" id="ARBA00022527"/>
    </source>
</evidence>
<gene>
    <name evidence="9" type="ORF">NLU04_10995</name>
</gene>
<evidence type="ECO:0000313" key="9">
    <source>
        <dbReference type="EMBL" id="UTR78945.1"/>
    </source>
</evidence>
<organism evidence="9 10">
    <name type="scientific">Streptomyces cavourensis</name>
    <dbReference type="NCBI Taxonomy" id="67258"/>
    <lineage>
        <taxon>Bacteria</taxon>
        <taxon>Bacillati</taxon>
        <taxon>Actinomycetota</taxon>
        <taxon>Actinomycetes</taxon>
        <taxon>Kitasatosporales</taxon>
        <taxon>Streptomycetaceae</taxon>
        <taxon>Streptomyces</taxon>
    </lineage>
</organism>
<dbReference type="SMART" id="SM00220">
    <property type="entry name" value="S_TKc"/>
    <property type="match status" value="1"/>
</dbReference>
<dbReference type="InterPro" id="IPR008271">
    <property type="entry name" value="Ser/Thr_kinase_AS"/>
</dbReference>
<sequence length="440" mass="48407">MGSQDDIVDGQYHLVRRLGGGAMGEVNLAHDLNLDRQVAVKRLYPHIAEREEGRYRDRFEREARTTAGLGRSRHFPQVHAFGRHGGEPYLVMEFIEGPTLAQLVTRHHPLTFSAITAILGQLATALAWLHDADLVHRDLKPSNIMIAPGGVLKVVDLGVVAISDPHATRLTATGHVPGTVAYMAPEQADTGLTEPRSDLYSTGCVVFELVTGELPFDAPTAHAMARCHIDQAPRRTADVRPQTPVWLAEVIDQLLHKDPDLRPRDARALYETLRPHLAALPLPGCPELGDFDPTLPWAHPCSPPPQPQKSAPYVRRRRGSGLDALARRQARQADLRRNDLTQVRAEADELAADGDLRGAIQLIEQCLKNAVGRFGRIEPGVVRLRIDRAGLLHEEGLSKDARFAYDDVRSDAVRAFGEGSSEVREIDGGIEGCEEDATRD</sequence>
<keyword evidence="10" id="KW-1185">Reference proteome</keyword>
<dbReference type="Gene3D" id="1.10.510.10">
    <property type="entry name" value="Transferase(Phosphotransferase) domain 1"/>
    <property type="match status" value="1"/>
</dbReference>
<dbReference type="InterPro" id="IPR017441">
    <property type="entry name" value="Protein_kinase_ATP_BS"/>
</dbReference>
<dbReference type="GO" id="GO:0004674">
    <property type="term" value="F:protein serine/threonine kinase activity"/>
    <property type="evidence" value="ECO:0007669"/>
    <property type="project" value="UniProtKB-KW"/>
</dbReference>
<reference evidence="9" key="1">
    <citation type="submission" date="2022-07" db="EMBL/GenBank/DDBJ databases">
        <title>Genomic of Streptomyces cavourensis F2.</title>
        <authorList>
            <person name="Hu S."/>
            <person name="Liang W."/>
        </authorList>
    </citation>
    <scope>NUCLEOTIDE SEQUENCE</scope>
    <source>
        <strain evidence="9">F2</strain>
    </source>
</reference>
<keyword evidence="2 9" id="KW-0723">Serine/threonine-protein kinase</keyword>
<feature type="binding site" evidence="7">
    <location>
        <position position="41"/>
    </location>
    <ligand>
        <name>ATP</name>
        <dbReference type="ChEBI" id="CHEBI:30616"/>
    </ligand>
</feature>
<evidence type="ECO:0000313" key="10">
    <source>
        <dbReference type="Proteomes" id="UP001058236"/>
    </source>
</evidence>
<dbReference type="EMBL" id="CP101397">
    <property type="protein sequence ID" value="UTR78945.1"/>
    <property type="molecule type" value="Genomic_DNA"/>
</dbReference>
<keyword evidence="3" id="KW-0808">Transferase</keyword>
<dbReference type="PANTHER" id="PTHR43289:SF6">
    <property type="entry name" value="SERINE_THREONINE-PROTEIN KINASE NEKL-3"/>
    <property type="match status" value="1"/>
</dbReference>
<dbReference type="PANTHER" id="PTHR43289">
    <property type="entry name" value="MITOGEN-ACTIVATED PROTEIN KINASE KINASE KINASE 20-RELATED"/>
    <property type="match status" value="1"/>
</dbReference>